<reference evidence="1" key="1">
    <citation type="submission" date="2020-05" db="EMBL/GenBank/DDBJ databases">
        <title>Mycena genomes resolve the evolution of fungal bioluminescence.</title>
        <authorList>
            <person name="Tsai I.J."/>
        </authorList>
    </citation>
    <scope>NUCLEOTIDE SEQUENCE</scope>
    <source>
        <strain evidence="1">171206Taipei</strain>
    </source>
</reference>
<dbReference type="EMBL" id="JACAZF010000001">
    <property type="protein sequence ID" value="KAF7316153.1"/>
    <property type="molecule type" value="Genomic_DNA"/>
</dbReference>
<sequence length="425" mass="46831">MSAPPVYDAEGHYSQASTTSLPAYQRHDSANAAITSTQHTFTLNDSKTKIRASLSLTSNATAPESLPVFLEGNIVSGSLAGNIPWGQKVTRIVVLVRGEIWLGGPANDVNRSPHLQSDKLRFLNIVVTLWERAHGAELIQGEFKWPFSIPLPKEVLLNDPGEPKVQRKYSLPQTFLERGSPVTLHYSIMARIVYKNMFRDVDAEIKTMFVYVPAIRPDPPSRLRQLAYRSNSSIPGPEIDPAGWYLCMPIVVQGIVFNARPIQLQCLLALAEPLCYTRGGFIPCLLTYNCADKQALDLLATPSAISICLQRRMTCAPFRTSSGHYPLAANDVHECARATWSLAAPNYQRRDTRVFEGEIAVPKTLKPTSALAQFTLDYYVVLQPPRATGFASTGVSGPLLSQEVKIATIFPRGTRPRSNAPTSII</sequence>
<accession>A0A8H6TCP1</accession>
<dbReference type="AlphaFoldDB" id="A0A8H6TCP1"/>
<dbReference type="RefSeq" id="XP_037226176.1">
    <property type="nucleotide sequence ID" value="XM_037358266.1"/>
</dbReference>
<dbReference type="InterPro" id="IPR014752">
    <property type="entry name" value="Arrestin-like_C"/>
</dbReference>
<evidence type="ECO:0008006" key="3">
    <source>
        <dbReference type="Google" id="ProtNLM"/>
    </source>
</evidence>
<evidence type="ECO:0000313" key="2">
    <source>
        <dbReference type="Proteomes" id="UP000636479"/>
    </source>
</evidence>
<protein>
    <recommendedName>
        <fullName evidence="3">Arrestin-like N-terminal domain-containing protein</fullName>
    </recommendedName>
</protein>
<dbReference type="Proteomes" id="UP000636479">
    <property type="component" value="Unassembled WGS sequence"/>
</dbReference>
<keyword evidence="2" id="KW-1185">Reference proteome</keyword>
<name>A0A8H6TCP1_9AGAR</name>
<evidence type="ECO:0000313" key="1">
    <source>
        <dbReference type="EMBL" id="KAF7316153.1"/>
    </source>
</evidence>
<dbReference type="OrthoDB" id="3162660at2759"/>
<dbReference type="Gene3D" id="2.60.40.640">
    <property type="match status" value="1"/>
</dbReference>
<organism evidence="1 2">
    <name type="scientific">Mycena indigotica</name>
    <dbReference type="NCBI Taxonomy" id="2126181"/>
    <lineage>
        <taxon>Eukaryota</taxon>
        <taxon>Fungi</taxon>
        <taxon>Dikarya</taxon>
        <taxon>Basidiomycota</taxon>
        <taxon>Agaricomycotina</taxon>
        <taxon>Agaricomycetes</taxon>
        <taxon>Agaricomycetidae</taxon>
        <taxon>Agaricales</taxon>
        <taxon>Marasmiineae</taxon>
        <taxon>Mycenaceae</taxon>
        <taxon>Mycena</taxon>
    </lineage>
</organism>
<dbReference type="GeneID" id="59340782"/>
<gene>
    <name evidence="1" type="ORF">MIND_00133500</name>
</gene>
<proteinExistence type="predicted"/>
<comment type="caution">
    <text evidence="1">The sequence shown here is derived from an EMBL/GenBank/DDBJ whole genome shotgun (WGS) entry which is preliminary data.</text>
</comment>